<evidence type="ECO:0000313" key="3">
    <source>
        <dbReference type="EMBL" id="MTD95786.1"/>
    </source>
</evidence>
<comment type="similarity">
    <text evidence="1">Belongs to the universal stress protein A family.</text>
</comment>
<evidence type="ECO:0000256" key="1">
    <source>
        <dbReference type="ARBA" id="ARBA00008791"/>
    </source>
</evidence>
<keyword evidence="4" id="KW-1185">Reference proteome</keyword>
<feature type="domain" description="UspA" evidence="2">
    <location>
        <begin position="144"/>
        <end position="281"/>
    </location>
</feature>
<name>A0A6I3KQD3_9HYPH</name>
<dbReference type="AlphaFoldDB" id="A0A6I3KQD3"/>
<protein>
    <recommendedName>
        <fullName evidence="2">UspA domain-containing protein</fullName>
    </recommendedName>
</protein>
<dbReference type="PANTHER" id="PTHR46268:SF6">
    <property type="entry name" value="UNIVERSAL STRESS PROTEIN UP12"/>
    <property type="match status" value="1"/>
</dbReference>
<dbReference type="SUPFAM" id="SSF52402">
    <property type="entry name" value="Adenine nucleotide alpha hydrolases-like"/>
    <property type="match status" value="2"/>
</dbReference>
<dbReference type="PANTHER" id="PTHR46268">
    <property type="entry name" value="STRESS RESPONSE PROTEIN NHAX"/>
    <property type="match status" value="1"/>
</dbReference>
<dbReference type="CDD" id="cd00293">
    <property type="entry name" value="USP-like"/>
    <property type="match status" value="2"/>
</dbReference>
<accession>A0A6I3KQD3</accession>
<dbReference type="Pfam" id="PF00582">
    <property type="entry name" value="Usp"/>
    <property type="match status" value="2"/>
</dbReference>
<dbReference type="InterPro" id="IPR014729">
    <property type="entry name" value="Rossmann-like_a/b/a_fold"/>
</dbReference>
<feature type="domain" description="UspA" evidence="2">
    <location>
        <begin position="7"/>
        <end position="137"/>
    </location>
</feature>
<sequence>MPHGALQRILVAVDWTPRGHRALRRGIQLALGSGADLRLVYVCSEDFPEQLKLAQEKFAREELAAHAARAREEGIAKVTTAVLEGRTFEEILRDAIDYAADLIVLGPHRPSSFAQDLLGTTAGKLLRAGQRPVLVARGEDGGRYDSVMVAVDFSPASRRALRVALEWFSTAHITVLSAYGKVRHKAEPMTDLAGETRRLAVHGLLSEVATEMGPLGAVASAAEPLAVYGWPEDAIDAFIATRKPGLVVMGTHGQTGSSRAIFGSVTEWVMGTASCDVLLVPAHLAT</sequence>
<dbReference type="PRINTS" id="PR01438">
    <property type="entry name" value="UNVRSLSTRESS"/>
</dbReference>
<organism evidence="3 4">
    <name type="scientific">Hyphomicrobium album</name>
    <dbReference type="NCBI Taxonomy" id="2665159"/>
    <lineage>
        <taxon>Bacteria</taxon>
        <taxon>Pseudomonadati</taxon>
        <taxon>Pseudomonadota</taxon>
        <taxon>Alphaproteobacteria</taxon>
        <taxon>Hyphomicrobiales</taxon>
        <taxon>Hyphomicrobiaceae</taxon>
        <taxon>Hyphomicrobium</taxon>
    </lineage>
</organism>
<dbReference type="InterPro" id="IPR006016">
    <property type="entry name" value="UspA"/>
</dbReference>
<dbReference type="EMBL" id="WMBQ01000002">
    <property type="protein sequence ID" value="MTD95786.1"/>
    <property type="molecule type" value="Genomic_DNA"/>
</dbReference>
<dbReference type="Proteomes" id="UP000440694">
    <property type="component" value="Unassembled WGS sequence"/>
</dbReference>
<proteinExistence type="inferred from homology"/>
<dbReference type="Gene3D" id="3.40.50.620">
    <property type="entry name" value="HUPs"/>
    <property type="match status" value="2"/>
</dbReference>
<evidence type="ECO:0000313" key="4">
    <source>
        <dbReference type="Proteomes" id="UP000440694"/>
    </source>
</evidence>
<dbReference type="InterPro" id="IPR006015">
    <property type="entry name" value="Universal_stress_UspA"/>
</dbReference>
<evidence type="ECO:0000259" key="2">
    <source>
        <dbReference type="Pfam" id="PF00582"/>
    </source>
</evidence>
<gene>
    <name evidence="3" type="ORF">GIW81_15715</name>
</gene>
<reference evidence="3 4" key="1">
    <citation type="submission" date="2019-11" db="EMBL/GenBank/DDBJ databases">
        <title>Identification of a novel strain.</title>
        <authorList>
            <person name="Xu Q."/>
            <person name="Wang G."/>
        </authorList>
    </citation>
    <scope>NUCLEOTIDE SEQUENCE [LARGE SCALE GENOMIC DNA]</scope>
    <source>
        <strain evidence="4">xq</strain>
    </source>
</reference>
<comment type="caution">
    <text evidence="3">The sequence shown here is derived from an EMBL/GenBank/DDBJ whole genome shotgun (WGS) entry which is preliminary data.</text>
</comment>